<comment type="caution">
    <text evidence="3">The sequence shown here is derived from an EMBL/GenBank/DDBJ whole genome shotgun (WGS) entry which is preliminary data.</text>
</comment>
<dbReference type="AlphaFoldDB" id="A0AAV4R3H5"/>
<keyword evidence="1" id="KW-0175">Coiled coil</keyword>
<keyword evidence="4" id="KW-1185">Reference proteome</keyword>
<evidence type="ECO:0000313" key="3">
    <source>
        <dbReference type="EMBL" id="GIY14840.1"/>
    </source>
</evidence>
<feature type="region of interest" description="Disordered" evidence="2">
    <location>
        <begin position="138"/>
        <end position="163"/>
    </location>
</feature>
<feature type="coiled-coil region" evidence="1">
    <location>
        <begin position="30"/>
        <end position="57"/>
    </location>
</feature>
<proteinExistence type="predicted"/>
<organism evidence="3 4">
    <name type="scientific">Caerostris darwini</name>
    <dbReference type="NCBI Taxonomy" id="1538125"/>
    <lineage>
        <taxon>Eukaryota</taxon>
        <taxon>Metazoa</taxon>
        <taxon>Ecdysozoa</taxon>
        <taxon>Arthropoda</taxon>
        <taxon>Chelicerata</taxon>
        <taxon>Arachnida</taxon>
        <taxon>Araneae</taxon>
        <taxon>Araneomorphae</taxon>
        <taxon>Entelegynae</taxon>
        <taxon>Araneoidea</taxon>
        <taxon>Araneidae</taxon>
        <taxon>Caerostris</taxon>
    </lineage>
</organism>
<name>A0AAV4R3H5_9ARAC</name>
<reference evidence="3 4" key="1">
    <citation type="submission" date="2021-06" db="EMBL/GenBank/DDBJ databases">
        <title>Caerostris darwini draft genome.</title>
        <authorList>
            <person name="Kono N."/>
            <person name="Arakawa K."/>
        </authorList>
    </citation>
    <scope>NUCLEOTIDE SEQUENCE [LARGE SCALE GENOMIC DNA]</scope>
</reference>
<evidence type="ECO:0000256" key="2">
    <source>
        <dbReference type="SAM" id="MobiDB-lite"/>
    </source>
</evidence>
<evidence type="ECO:0000256" key="1">
    <source>
        <dbReference type="SAM" id="Coils"/>
    </source>
</evidence>
<accession>A0AAV4R3H5</accession>
<protein>
    <submittedName>
        <fullName evidence="3">Uncharacterized protein</fullName>
    </submittedName>
</protein>
<gene>
    <name evidence="3" type="ORF">CDAR_18171</name>
</gene>
<dbReference type="EMBL" id="BPLQ01005413">
    <property type="protein sequence ID" value="GIY14840.1"/>
    <property type="molecule type" value="Genomic_DNA"/>
</dbReference>
<evidence type="ECO:0000313" key="4">
    <source>
        <dbReference type="Proteomes" id="UP001054837"/>
    </source>
</evidence>
<feature type="compositionally biased region" description="Basic residues" evidence="2">
    <location>
        <begin position="152"/>
        <end position="163"/>
    </location>
</feature>
<dbReference type="Proteomes" id="UP001054837">
    <property type="component" value="Unassembled WGS sequence"/>
</dbReference>
<sequence>MMQQSINLTELQQDFCNRRMDLESCRDLRVEKLRDIIRKLKRSLKSFEDEERNKKQVMRGLVLRIKKNKFSKFKKNTKKLIVKDILRNMSEDEKGVKAMEKHKKKKTAQVKSIGTQTEMACSSNDNEDCIPAADAEQFQQQSEVKDSAAKDGKRHVKHRAKHPTHKIKQISSTSMIIKKVFPIHKLSR</sequence>